<evidence type="ECO:0000313" key="3">
    <source>
        <dbReference type="Proteomes" id="UP000199087"/>
    </source>
</evidence>
<dbReference type="EMBL" id="CVRB01000001">
    <property type="protein sequence ID" value="CRK81140.1"/>
    <property type="molecule type" value="Genomic_DNA"/>
</dbReference>
<evidence type="ECO:0000256" key="1">
    <source>
        <dbReference type="SAM" id="Phobius"/>
    </source>
</evidence>
<dbReference type="Gene3D" id="2.40.50.660">
    <property type="match status" value="1"/>
</dbReference>
<dbReference type="OrthoDB" id="282886at2"/>
<evidence type="ECO:0000313" key="2">
    <source>
        <dbReference type="EMBL" id="CRK81140.1"/>
    </source>
</evidence>
<organism evidence="2 3">
    <name type="scientific">Neobacillus massiliamazoniensis</name>
    <dbReference type="NCBI Taxonomy" id="1499688"/>
    <lineage>
        <taxon>Bacteria</taxon>
        <taxon>Bacillati</taxon>
        <taxon>Bacillota</taxon>
        <taxon>Bacilli</taxon>
        <taxon>Bacillales</taxon>
        <taxon>Bacillaceae</taxon>
        <taxon>Neobacillus</taxon>
    </lineage>
</organism>
<feature type="transmembrane region" description="Helical" evidence="1">
    <location>
        <begin position="12"/>
        <end position="32"/>
    </location>
</feature>
<protein>
    <recommendedName>
        <fullName evidence="4">DUF2500 domain-containing protein</fullName>
    </recommendedName>
</protein>
<reference evidence="3" key="1">
    <citation type="submission" date="2015-05" db="EMBL/GenBank/DDBJ databases">
        <authorList>
            <person name="Urmite Genomes"/>
        </authorList>
    </citation>
    <scope>NUCLEOTIDE SEQUENCE [LARGE SCALE GENOMIC DNA]</scope>
    <source>
        <strain evidence="3">LF1</strain>
    </source>
</reference>
<accession>A0A0U1NSV0</accession>
<dbReference type="AlphaFoldDB" id="A0A0U1NSV0"/>
<keyword evidence="1" id="KW-1133">Transmembrane helix</keyword>
<dbReference type="InterPro" id="IPR019635">
    <property type="entry name" value="DUF2500"/>
</dbReference>
<sequence length="124" mass="13995">MLEGGDFMFEFAPIFIGTIFVIVTSVILFTLIKSISQWNKNNHSPKLNINSKVVAKRTSVHGGGEHRAYTDYFVTFEVESGDRIEFKVSDTEYGMLVEGDNGELTFQGTRYLGFTRSNENIGIR</sequence>
<dbReference type="STRING" id="1499688.BN000_01040"/>
<keyword evidence="1" id="KW-0472">Membrane</keyword>
<keyword evidence="3" id="KW-1185">Reference proteome</keyword>
<proteinExistence type="predicted"/>
<dbReference type="Proteomes" id="UP000199087">
    <property type="component" value="Unassembled WGS sequence"/>
</dbReference>
<evidence type="ECO:0008006" key="4">
    <source>
        <dbReference type="Google" id="ProtNLM"/>
    </source>
</evidence>
<gene>
    <name evidence="2" type="ORF">BN000_01040</name>
</gene>
<keyword evidence="1" id="KW-0812">Transmembrane</keyword>
<dbReference type="RefSeq" id="WP_090631742.1">
    <property type="nucleotide sequence ID" value="NZ_CVRB01000001.1"/>
</dbReference>
<dbReference type="Pfam" id="PF10694">
    <property type="entry name" value="DUF2500"/>
    <property type="match status" value="1"/>
</dbReference>
<name>A0A0U1NSV0_9BACI</name>